<keyword evidence="4" id="KW-0328">Glycosyltransferase</keyword>
<feature type="domain" description="Phosphoribosyltransferase" evidence="3">
    <location>
        <begin position="20"/>
        <end position="145"/>
    </location>
</feature>
<dbReference type="SUPFAM" id="SSF53271">
    <property type="entry name" value="PRTase-like"/>
    <property type="match status" value="1"/>
</dbReference>
<dbReference type="GO" id="GO:0000287">
    <property type="term" value="F:magnesium ion binding"/>
    <property type="evidence" value="ECO:0007669"/>
    <property type="project" value="TreeGrafter"/>
</dbReference>
<dbReference type="NCBIfam" id="NF006605">
    <property type="entry name" value="PRK09162.1"/>
    <property type="match status" value="1"/>
</dbReference>
<evidence type="ECO:0000259" key="3">
    <source>
        <dbReference type="Pfam" id="PF00156"/>
    </source>
</evidence>
<proteinExistence type="predicted"/>
<dbReference type="Gene3D" id="3.40.50.2020">
    <property type="match status" value="1"/>
</dbReference>
<reference evidence="4 5" key="1">
    <citation type="submission" date="2015-04" db="EMBL/GenBank/DDBJ databases">
        <title>Complete Sequence for the Genome of the Thioalkalivibrio versutus D301.</title>
        <authorList>
            <person name="Mu T."/>
            <person name="Zhou J."/>
            <person name="Xu X."/>
        </authorList>
    </citation>
    <scope>NUCLEOTIDE SEQUENCE [LARGE SCALE GENOMIC DNA]</scope>
    <source>
        <strain evidence="4 5">D301</strain>
    </source>
</reference>
<dbReference type="GO" id="GO:0046100">
    <property type="term" value="P:hypoxanthine metabolic process"/>
    <property type="evidence" value="ECO:0007669"/>
    <property type="project" value="TreeGrafter"/>
</dbReference>
<dbReference type="OrthoDB" id="9802824at2"/>
<dbReference type="STRING" id="106634.TVD_06665"/>
<dbReference type="GO" id="GO:0006178">
    <property type="term" value="P:guanine salvage"/>
    <property type="evidence" value="ECO:0007669"/>
    <property type="project" value="TreeGrafter"/>
</dbReference>
<name>A0A0G3G871_9GAMM</name>
<dbReference type="PANTHER" id="PTHR43340">
    <property type="entry name" value="HYPOXANTHINE-GUANINE PHOSPHORIBOSYLTRANSFERASE"/>
    <property type="match status" value="1"/>
</dbReference>
<gene>
    <name evidence="4" type="ORF">TVD_06665</name>
</gene>
<dbReference type="CDD" id="cd06223">
    <property type="entry name" value="PRTases_typeI"/>
    <property type="match status" value="1"/>
</dbReference>
<dbReference type="InterPro" id="IPR029057">
    <property type="entry name" value="PRTase-like"/>
</dbReference>
<dbReference type="RefSeq" id="WP_018937587.1">
    <property type="nucleotide sequence ID" value="NZ_CP011367.1"/>
</dbReference>
<evidence type="ECO:0000256" key="2">
    <source>
        <dbReference type="ARBA" id="ARBA00049402"/>
    </source>
</evidence>
<dbReference type="GO" id="GO:0032263">
    <property type="term" value="P:GMP salvage"/>
    <property type="evidence" value="ECO:0007669"/>
    <property type="project" value="TreeGrafter"/>
</dbReference>
<dbReference type="GO" id="GO:0005829">
    <property type="term" value="C:cytosol"/>
    <property type="evidence" value="ECO:0007669"/>
    <property type="project" value="TreeGrafter"/>
</dbReference>
<evidence type="ECO:0000313" key="4">
    <source>
        <dbReference type="EMBL" id="AKJ95061.1"/>
    </source>
</evidence>
<dbReference type="EC" id="2.4.2.8" evidence="4"/>
<dbReference type="InterPro" id="IPR050408">
    <property type="entry name" value="HGPRT"/>
</dbReference>
<dbReference type="EMBL" id="CP011367">
    <property type="protein sequence ID" value="AKJ95061.1"/>
    <property type="molecule type" value="Genomic_DNA"/>
</dbReference>
<keyword evidence="4" id="KW-0808">Transferase</keyword>
<keyword evidence="5" id="KW-1185">Reference proteome</keyword>
<comment type="catalytic activity">
    <reaction evidence="2">
        <text>IMP + diphosphate = hypoxanthine + 5-phospho-alpha-D-ribose 1-diphosphate</text>
        <dbReference type="Rhea" id="RHEA:17973"/>
        <dbReference type="ChEBI" id="CHEBI:17368"/>
        <dbReference type="ChEBI" id="CHEBI:33019"/>
        <dbReference type="ChEBI" id="CHEBI:58017"/>
        <dbReference type="ChEBI" id="CHEBI:58053"/>
        <dbReference type="EC" id="2.4.2.8"/>
    </reaction>
    <physiologicalReaction direction="right-to-left" evidence="2">
        <dbReference type="Rhea" id="RHEA:17975"/>
    </physiologicalReaction>
</comment>
<accession>A0A0G3G871</accession>
<protein>
    <submittedName>
        <fullName evidence="4">Hypoxanthine-guanine phosphoribosyltransferase</fullName>
        <ecNumber evidence="4">2.4.2.8</ecNumber>
    </submittedName>
</protein>
<organism evidence="4 5">
    <name type="scientific">Thioalkalivibrio versutus</name>
    <dbReference type="NCBI Taxonomy" id="106634"/>
    <lineage>
        <taxon>Bacteria</taxon>
        <taxon>Pseudomonadati</taxon>
        <taxon>Pseudomonadota</taxon>
        <taxon>Gammaproteobacteria</taxon>
        <taxon>Chromatiales</taxon>
        <taxon>Ectothiorhodospiraceae</taxon>
        <taxon>Thioalkalivibrio</taxon>
    </lineage>
</organism>
<dbReference type="PATRIC" id="fig|106634.4.peg.1362"/>
<evidence type="ECO:0000256" key="1">
    <source>
        <dbReference type="ARBA" id="ARBA00048811"/>
    </source>
</evidence>
<dbReference type="PANTHER" id="PTHR43340:SF1">
    <property type="entry name" value="HYPOXANTHINE PHOSPHORIBOSYLTRANSFERASE"/>
    <property type="match status" value="1"/>
</dbReference>
<dbReference type="AlphaFoldDB" id="A0A0G3G871"/>
<dbReference type="GO" id="GO:0052657">
    <property type="term" value="F:guanine phosphoribosyltransferase activity"/>
    <property type="evidence" value="ECO:0007669"/>
    <property type="project" value="RHEA"/>
</dbReference>
<dbReference type="GO" id="GO:0032264">
    <property type="term" value="P:IMP salvage"/>
    <property type="evidence" value="ECO:0007669"/>
    <property type="project" value="TreeGrafter"/>
</dbReference>
<comment type="catalytic activity">
    <reaction evidence="1">
        <text>GMP + diphosphate = guanine + 5-phospho-alpha-D-ribose 1-diphosphate</text>
        <dbReference type="Rhea" id="RHEA:25424"/>
        <dbReference type="ChEBI" id="CHEBI:16235"/>
        <dbReference type="ChEBI" id="CHEBI:33019"/>
        <dbReference type="ChEBI" id="CHEBI:58017"/>
        <dbReference type="ChEBI" id="CHEBI:58115"/>
        <dbReference type="EC" id="2.4.2.8"/>
    </reaction>
    <physiologicalReaction direction="right-to-left" evidence="1">
        <dbReference type="Rhea" id="RHEA:25426"/>
    </physiologicalReaction>
</comment>
<dbReference type="KEGG" id="tvr:TVD_06665"/>
<dbReference type="GO" id="GO:0004422">
    <property type="term" value="F:hypoxanthine phosphoribosyltransferase activity"/>
    <property type="evidence" value="ECO:0007669"/>
    <property type="project" value="TreeGrafter"/>
</dbReference>
<sequence>MSPEQARATLRDADCLFSRDAVETAIDRLAERTASTLKDRNPLVMGVMNGGVVLMGGLLTRWSFPMQVDYLHATRYRGGTRGGEQLHWLARPQASLKDRTVVIVDDILDGGITLEGIKTFCEEQGAAQVISIVLVDKHNPERDPAITVDYAALEAPNRYLFGYGMDYQDYLRNAPGIFAVADH</sequence>
<dbReference type="Proteomes" id="UP000064201">
    <property type="component" value="Chromosome"/>
</dbReference>
<dbReference type="Pfam" id="PF00156">
    <property type="entry name" value="Pribosyltran"/>
    <property type="match status" value="1"/>
</dbReference>
<evidence type="ECO:0000313" key="5">
    <source>
        <dbReference type="Proteomes" id="UP000064201"/>
    </source>
</evidence>
<dbReference type="InterPro" id="IPR000836">
    <property type="entry name" value="PRTase_dom"/>
</dbReference>